<sequence length="989" mass="106419">MSVWSPADYAPIIGEGAVKLYASAVAPLVAYAQGLATITGATVAAFNASIGRDGRSSRALVAACSTGDAMAMPWHTPGDVVGYWASRKLSREHGMPAAPARVSSWQVRPHSSSLRVDRKGKPEGKYLVLSSLSSVLCVHPATPTSWLSSTPPTIALTEGLIKALSLTTAFLIEAGIDSDDLMIDPGEDIHAARDRLSALMDTIEPERRFLVIGMVGVGNWHQNPEWNAIDVRNRTFYVALDGDIETNPAVARQAGRLHQYLTSGSRNADAKMVHLANTAGYQPKDGIDDVLARGIPLHDLLAAATADFPPPNPPGTEGRWRMNDTTLTTQKFEPNPDGDGGRWVDVYPYVARVSEVVRPRFVTPQETLTGNTTPRSELDQAACTVTVEFAWLRGQDVITRKLHGNQNMLWTVPDRWTAPQVGVVMPTEHFGPDPLAFPPTHKEFTGAMMGYRDSERVYRTAWQQMGWLPMDDGCPVMAMGDVVIGANGLIDPDSVHLGIDDSVMSGWRSFGMILPDDDDDARSAVRTTMNTYFPEHPEDYVWTDPRSAAITLAAGLRPVVPVRCASPLYITGGTNLGKSYTSAAIMAFWQPTGGVWTPNRLPGSAKDTQTAQEMMLARSPIWVTDDVAPNGHDTQAQRRTESAVDEMLRAVHNGHGRLRATASLGSAQVFKPIALLVVSAEQSTEVPSILNRVVPMRVARGFLNPSRVPTDRLDRVSAQGIQATVTGYAVRMMARRIAANGWAATREEWQQRMDDNATSVSAQMDVAGGSQRPANVVADMMLGLDVLSDVIAELGMDDEFGDRLSALYAAFDTIANDGASTAQSFSLGTIFLSRLRSVLSAHGAHIGTPSGSPGAPMPVGPDRWGQRAETINTLLGWTPNPDGVRPGGKRIGVLVFKDGEPAIVFDKTAAYQVAIQGHADALSASRDTAAWEGIHREGLSSTRWGRKQQGNGQPSILQRVSVGGVSVTGIVIELAALLDVEDAPETTAS</sequence>
<dbReference type="RefSeq" id="WP_048546714.1">
    <property type="nucleotide sequence ID" value="NZ_HF571038.1"/>
</dbReference>
<dbReference type="STRING" id="1193518.BN13_650005"/>
<dbReference type="OrthoDB" id="5062998at2"/>
<evidence type="ECO:0000313" key="1">
    <source>
        <dbReference type="EMBL" id="CCI54237.1"/>
    </source>
</evidence>
<gene>
    <name evidence="1" type="ORF">BN13_650005</name>
</gene>
<dbReference type="AlphaFoldDB" id="A0A077MG06"/>
<comment type="caution">
    <text evidence="1">The sequence shown here is derived from an EMBL/GenBank/DDBJ whole genome shotgun (WGS) entry which is preliminary data.</text>
</comment>
<accession>A0A077MG06</accession>
<organism evidence="1 2">
    <name type="scientific">Nostocoides jenkinsii Ben 74</name>
    <dbReference type="NCBI Taxonomy" id="1193518"/>
    <lineage>
        <taxon>Bacteria</taxon>
        <taxon>Bacillati</taxon>
        <taxon>Actinomycetota</taxon>
        <taxon>Actinomycetes</taxon>
        <taxon>Micrococcales</taxon>
        <taxon>Intrasporangiaceae</taxon>
        <taxon>Nostocoides</taxon>
    </lineage>
</organism>
<proteinExistence type="predicted"/>
<reference evidence="1 2" key="1">
    <citation type="journal article" date="2013" name="ISME J.">
        <title>A metabolic model for members of the genus Tetrasphaera involved in enhanced biological phosphorus removal.</title>
        <authorList>
            <person name="Kristiansen R."/>
            <person name="Nguyen H.T.T."/>
            <person name="Saunders A.M."/>
            <person name="Nielsen J.L."/>
            <person name="Wimmer R."/>
            <person name="Le V.Q."/>
            <person name="McIlroy S.J."/>
            <person name="Petrovski S."/>
            <person name="Seviour R.J."/>
            <person name="Calteau A."/>
            <person name="Nielsen K.L."/>
            <person name="Nielsen P.H."/>
        </authorList>
    </citation>
    <scope>NUCLEOTIDE SEQUENCE [LARGE SCALE GENOMIC DNA]</scope>
    <source>
        <strain evidence="1 2">Ben 74</strain>
    </source>
</reference>
<protein>
    <recommendedName>
        <fullName evidence="3">DUF927 domain-containing protein</fullName>
    </recommendedName>
</protein>
<name>A0A077MG06_9MICO</name>
<dbReference type="EMBL" id="CAJC01000178">
    <property type="protein sequence ID" value="CCI54237.1"/>
    <property type="molecule type" value="Genomic_DNA"/>
</dbReference>
<evidence type="ECO:0000313" key="2">
    <source>
        <dbReference type="Proteomes" id="UP000035720"/>
    </source>
</evidence>
<evidence type="ECO:0008006" key="3">
    <source>
        <dbReference type="Google" id="ProtNLM"/>
    </source>
</evidence>
<keyword evidence="2" id="KW-1185">Reference proteome</keyword>
<dbReference type="Proteomes" id="UP000035720">
    <property type="component" value="Unassembled WGS sequence"/>
</dbReference>